<dbReference type="EMBL" id="JADEVV010000025">
    <property type="protein sequence ID" value="MBE9254177.1"/>
    <property type="molecule type" value="Genomic_DNA"/>
</dbReference>
<protein>
    <submittedName>
        <fullName evidence="2">Uncharacterized protein</fullName>
    </submittedName>
</protein>
<reference evidence="2 3" key="1">
    <citation type="submission" date="2020-10" db="EMBL/GenBank/DDBJ databases">
        <authorList>
            <person name="Castelo-Branco R."/>
            <person name="Eusebio N."/>
            <person name="Adriana R."/>
            <person name="Vieira A."/>
            <person name="Brugerolle De Fraissinette N."/>
            <person name="Rezende De Castro R."/>
            <person name="Schneider M.P."/>
            <person name="Vasconcelos V."/>
            <person name="Leao P.N."/>
        </authorList>
    </citation>
    <scope>NUCLEOTIDE SEQUENCE [LARGE SCALE GENOMIC DNA]</scope>
    <source>
        <strain evidence="2 3">LEGE 00031</strain>
    </source>
</reference>
<evidence type="ECO:0000313" key="2">
    <source>
        <dbReference type="EMBL" id="MBE9254177.1"/>
    </source>
</evidence>
<evidence type="ECO:0000313" key="3">
    <source>
        <dbReference type="Proteomes" id="UP000658720"/>
    </source>
</evidence>
<gene>
    <name evidence="2" type="ORF">IQ217_10055</name>
</gene>
<organism evidence="2 3">
    <name type="scientific">Synechocystis salina LEGE 00031</name>
    <dbReference type="NCBI Taxonomy" id="1828736"/>
    <lineage>
        <taxon>Bacteria</taxon>
        <taxon>Bacillati</taxon>
        <taxon>Cyanobacteriota</taxon>
        <taxon>Cyanophyceae</taxon>
        <taxon>Synechococcales</taxon>
        <taxon>Merismopediaceae</taxon>
        <taxon>Synechocystis</taxon>
    </lineage>
</organism>
<comment type="caution">
    <text evidence="2">The sequence shown here is derived from an EMBL/GenBank/DDBJ whole genome shotgun (WGS) entry which is preliminary data.</text>
</comment>
<name>A0ABR9VS75_9SYNC</name>
<sequence>MPKQYFFSVGRFSCPALASAIVSVMVGTLAMASPAIALDCAEMGELAQYDSRCWESLPPTMAPKAGNSSPSSPLSGGLGATLGNGLQAFQGTWKFDYEKTMADYRQSPEYKPEEDIEALSGLLNFMFGMVSLKIAGNQLQMSVAGTGEVTTIDCQVNSSTATVVIAQCTKEGDTKTIKFENVLPGQYMKFGAVGENDCPYCVWRRVGP</sequence>
<feature type="chain" id="PRO_5046579881" evidence="1">
    <location>
        <begin position="38"/>
        <end position="208"/>
    </location>
</feature>
<evidence type="ECO:0000256" key="1">
    <source>
        <dbReference type="SAM" id="SignalP"/>
    </source>
</evidence>
<feature type="signal peptide" evidence="1">
    <location>
        <begin position="1"/>
        <end position="37"/>
    </location>
</feature>
<dbReference type="Proteomes" id="UP000658720">
    <property type="component" value="Unassembled WGS sequence"/>
</dbReference>
<keyword evidence="1" id="KW-0732">Signal</keyword>
<proteinExistence type="predicted"/>
<keyword evidence="3" id="KW-1185">Reference proteome</keyword>
<accession>A0ABR9VS75</accession>